<keyword evidence="2" id="KW-0472">Membrane</keyword>
<evidence type="ECO:0000313" key="3">
    <source>
        <dbReference type="EMBL" id="EKK02572.1"/>
    </source>
</evidence>
<keyword evidence="2" id="KW-0812">Transmembrane</keyword>
<dbReference type="SUPFAM" id="SSF103473">
    <property type="entry name" value="MFS general substrate transporter"/>
    <property type="match status" value="1"/>
</dbReference>
<protein>
    <submittedName>
        <fullName evidence="3">Uncharacterized protein</fullName>
    </submittedName>
</protein>
<proteinExistence type="predicted"/>
<organism evidence="3 4">
    <name type="scientific">Rhodopirellula baltica SH28</name>
    <dbReference type="NCBI Taxonomy" id="993517"/>
    <lineage>
        <taxon>Bacteria</taxon>
        <taxon>Pseudomonadati</taxon>
        <taxon>Planctomycetota</taxon>
        <taxon>Planctomycetia</taxon>
        <taxon>Pirellulales</taxon>
        <taxon>Pirellulaceae</taxon>
        <taxon>Rhodopirellula</taxon>
    </lineage>
</organism>
<dbReference type="AlphaFoldDB" id="K5D743"/>
<dbReference type="Proteomes" id="UP000007993">
    <property type="component" value="Unassembled WGS sequence"/>
</dbReference>
<gene>
    <name evidence="3" type="ORF">RBSH_02206</name>
</gene>
<keyword evidence="2" id="KW-1133">Transmembrane helix</keyword>
<name>K5D743_RHOBT</name>
<dbReference type="InterPro" id="IPR036259">
    <property type="entry name" value="MFS_trans_sf"/>
</dbReference>
<accession>K5D743</accession>
<comment type="caution">
    <text evidence="3">The sequence shown here is derived from an EMBL/GenBank/DDBJ whole genome shotgun (WGS) entry which is preliminary data.</text>
</comment>
<evidence type="ECO:0000256" key="2">
    <source>
        <dbReference type="SAM" id="Phobius"/>
    </source>
</evidence>
<dbReference type="EMBL" id="AMCW01000055">
    <property type="protein sequence ID" value="EKK02572.1"/>
    <property type="molecule type" value="Genomic_DNA"/>
</dbReference>
<evidence type="ECO:0000256" key="1">
    <source>
        <dbReference type="SAM" id="MobiDB-lite"/>
    </source>
</evidence>
<feature type="transmembrane region" description="Helical" evidence="2">
    <location>
        <begin position="241"/>
        <end position="258"/>
    </location>
</feature>
<feature type="transmembrane region" description="Helical" evidence="2">
    <location>
        <begin position="174"/>
        <end position="193"/>
    </location>
</feature>
<dbReference type="PATRIC" id="fig|993517.3.peg.2392"/>
<reference evidence="3 4" key="1">
    <citation type="journal article" date="2013" name="Mar. Genomics">
        <title>Expression of sulfatases in Rhodopirellula baltica and the diversity of sulfatases in the genus Rhodopirellula.</title>
        <authorList>
            <person name="Wegner C.E."/>
            <person name="Richter-Heitmann T."/>
            <person name="Klindworth A."/>
            <person name="Klockow C."/>
            <person name="Richter M."/>
            <person name="Achstetter T."/>
            <person name="Glockner F.O."/>
            <person name="Harder J."/>
        </authorList>
    </citation>
    <scope>NUCLEOTIDE SEQUENCE [LARGE SCALE GENOMIC DNA]</scope>
    <source>
        <strain evidence="3 4">SH28</strain>
    </source>
</reference>
<evidence type="ECO:0000313" key="4">
    <source>
        <dbReference type="Proteomes" id="UP000007993"/>
    </source>
</evidence>
<feature type="transmembrane region" description="Helical" evidence="2">
    <location>
        <begin position="213"/>
        <end position="234"/>
    </location>
</feature>
<feature type="region of interest" description="Disordered" evidence="1">
    <location>
        <begin position="1"/>
        <end position="20"/>
    </location>
</feature>
<sequence>MRSTSQQSCGGRRAVKRDKYHQSTHELLHAPVPFDFPAMLCLARQPCESRLFFSVLRSVTSLDLPSFRTLYRSKSICYTVSKKETGKSTAGYHQTIPRQYQVNWDSCCLREFLYRLTAQSRVNDAVRHPTGKAQSLVADTAGCQRAARHQPTPRFNARTSVLMNANLKSNRNRWLWTVIGSIAFAILSGLGMSNMDYYPGAFLWGLSASGWSVIGFPILMAIGFVSTMPFNCLADRGKPRLALIIGAGCYALFFGLELRHSTPSARASWALGQELPATTTILALKQHDTFNDGFFVHAKLSMSRADMEQIASGDEWIRSITSDRFASLFPDDRFPQLTSFLDDEYVNQLAFRTDTAQLFYAPDEDLLYVTRHSRSSEP</sequence>